<sequence length="76" mass="8792">MDCEPFRHYNQPKVISFPFFFSISNMKIVILISQNENNADFVAKVLSDSIYLQLGGLNKLLENSFLTFVFCPKNRV</sequence>
<protein>
    <submittedName>
        <fullName evidence="1">Uncharacterized protein</fullName>
    </submittedName>
</protein>
<dbReference type="Proteomes" id="UP000187455">
    <property type="component" value="Unassembled WGS sequence"/>
</dbReference>
<evidence type="ECO:0000313" key="2">
    <source>
        <dbReference type="Proteomes" id="UP000187455"/>
    </source>
</evidence>
<proteinExistence type="predicted"/>
<comment type="caution">
    <text evidence="1">The sequence shown here is derived from an EMBL/GenBank/DDBJ whole genome shotgun (WGS) entry which is preliminary data.</text>
</comment>
<keyword evidence="2" id="KW-1185">Reference proteome</keyword>
<dbReference type="AlphaFoldDB" id="A0A1R0H495"/>
<organism evidence="1 2">
    <name type="scientific">Smittium mucronatum</name>
    <dbReference type="NCBI Taxonomy" id="133383"/>
    <lineage>
        <taxon>Eukaryota</taxon>
        <taxon>Fungi</taxon>
        <taxon>Fungi incertae sedis</taxon>
        <taxon>Zoopagomycota</taxon>
        <taxon>Kickxellomycotina</taxon>
        <taxon>Harpellomycetes</taxon>
        <taxon>Harpellales</taxon>
        <taxon>Legeriomycetaceae</taxon>
        <taxon>Smittium</taxon>
    </lineage>
</organism>
<accession>A0A1R0H495</accession>
<reference evidence="1 2" key="1">
    <citation type="journal article" date="2016" name="Mol. Biol. Evol.">
        <title>Genome-Wide Survey of Gut Fungi (Harpellales) Reveals the First Horizontally Transferred Ubiquitin Gene from a Mosquito Host.</title>
        <authorList>
            <person name="Wang Y."/>
            <person name="White M.M."/>
            <person name="Kvist S."/>
            <person name="Moncalvo J.M."/>
        </authorList>
    </citation>
    <scope>NUCLEOTIDE SEQUENCE [LARGE SCALE GENOMIC DNA]</scope>
    <source>
        <strain evidence="1 2">ALG-7-W6</strain>
    </source>
</reference>
<name>A0A1R0H495_9FUNG</name>
<dbReference type="EMBL" id="LSSL01000660">
    <property type="protein sequence ID" value="OLY84009.1"/>
    <property type="molecule type" value="Genomic_DNA"/>
</dbReference>
<gene>
    <name evidence="1" type="ORF">AYI68_g1839</name>
</gene>
<evidence type="ECO:0000313" key="1">
    <source>
        <dbReference type="EMBL" id="OLY84009.1"/>
    </source>
</evidence>